<dbReference type="GO" id="GO:0005737">
    <property type="term" value="C:cytoplasm"/>
    <property type="evidence" value="ECO:0007669"/>
    <property type="project" value="TreeGrafter"/>
</dbReference>
<evidence type="ECO:0000313" key="4">
    <source>
        <dbReference type="EMBL" id="ESQ30651.1"/>
    </source>
</evidence>
<dbReference type="AlphaFoldDB" id="V4MH69"/>
<name>V4MH69_EUTSA</name>
<keyword evidence="2" id="KW-0436">Ligase</keyword>
<feature type="domain" description="GH3 middle" evidence="3">
    <location>
        <begin position="279"/>
        <end position="345"/>
    </location>
</feature>
<sequence length="385" mass="43944">MSLSFDLMDLETLTSNAKQIQDDVLKGILTLNAHTGYLKRFLHGSFDKELFKKNVPVSYDDVEPYIERVANGEPSDVISGNPITAFFQSPGTSGGKHKIFPMNSKFFENMLQYKALLSPFLSRYVDGAKQEKEMKISFCRPLSKTPSGLPVSGVLSSFLTRNYFKNQSSKLYTSPHDVTLCPDNKQSMYCHLLCGLVQRHEVTCISAYFASTLAHAINFLETHWKELEWITDRSCRDSYIPTLDFYSNQLPIFSMVYASSETIFGINVDLLCKPQDVSYTCLPNMSYFEFIQVDEENKDEIVDLMNVKLGYYYELLVTNYFGLHRYKVGDTLQVTGFYNNAPQFDSYTEITTEERLLKALNHAILVLEASNLMLMGSTCYADLYE</sequence>
<evidence type="ECO:0000313" key="5">
    <source>
        <dbReference type="Proteomes" id="UP000030689"/>
    </source>
</evidence>
<keyword evidence="5" id="KW-1185">Reference proteome</keyword>
<comment type="similarity">
    <text evidence="1">Belongs to the IAA-amido conjugating enzyme family.</text>
</comment>
<gene>
    <name evidence="4" type="ORF">EUTSA_v10012389mg</name>
</gene>
<dbReference type="Proteomes" id="UP000030689">
    <property type="component" value="Unassembled WGS sequence"/>
</dbReference>
<dbReference type="PANTHER" id="PTHR31901">
    <property type="entry name" value="GH3 DOMAIN-CONTAINING PROTEIN"/>
    <property type="match status" value="1"/>
</dbReference>
<protein>
    <recommendedName>
        <fullName evidence="3">GH3 middle domain-containing protein</fullName>
    </recommendedName>
</protein>
<dbReference type="KEGG" id="eus:EUTSA_v10012389mg"/>
<proteinExistence type="inferred from homology"/>
<dbReference type="InterPro" id="IPR055377">
    <property type="entry name" value="GH3_M"/>
</dbReference>
<evidence type="ECO:0000259" key="3">
    <source>
        <dbReference type="Pfam" id="PF23571"/>
    </source>
</evidence>
<evidence type="ECO:0000256" key="1">
    <source>
        <dbReference type="ARBA" id="ARBA00008068"/>
    </source>
</evidence>
<evidence type="ECO:0000256" key="2">
    <source>
        <dbReference type="ARBA" id="ARBA00022598"/>
    </source>
</evidence>
<dbReference type="eggNOG" id="ENOG502QPMU">
    <property type="taxonomic scope" value="Eukaryota"/>
</dbReference>
<feature type="non-terminal residue" evidence="4">
    <location>
        <position position="385"/>
    </location>
</feature>
<dbReference type="PANTHER" id="PTHR31901:SF52">
    <property type="entry name" value="AUXIN-RESPONSIVE GH3 FAMILY PROTEIN"/>
    <property type="match status" value="1"/>
</dbReference>
<dbReference type="Pfam" id="PF23571">
    <property type="entry name" value="GH3_M"/>
    <property type="match status" value="1"/>
</dbReference>
<dbReference type="InterPro" id="IPR004993">
    <property type="entry name" value="GH3"/>
</dbReference>
<dbReference type="Pfam" id="PF03321">
    <property type="entry name" value="GH3"/>
    <property type="match status" value="1"/>
</dbReference>
<reference evidence="4 5" key="1">
    <citation type="journal article" date="2013" name="Front. Plant Sci.">
        <title>The Reference Genome of the Halophytic Plant Eutrema salsugineum.</title>
        <authorList>
            <person name="Yang R."/>
            <person name="Jarvis D.E."/>
            <person name="Chen H."/>
            <person name="Beilstein M.A."/>
            <person name="Grimwood J."/>
            <person name="Jenkins J."/>
            <person name="Shu S."/>
            <person name="Prochnik S."/>
            <person name="Xin M."/>
            <person name="Ma C."/>
            <person name="Schmutz J."/>
            <person name="Wing R.A."/>
            <person name="Mitchell-Olds T."/>
            <person name="Schumaker K.S."/>
            <person name="Wang X."/>
        </authorList>
    </citation>
    <scope>NUCLEOTIDE SEQUENCE [LARGE SCALE GENOMIC DNA]</scope>
</reference>
<dbReference type="Gramene" id="ESQ30651">
    <property type="protein sequence ID" value="ESQ30651"/>
    <property type="gene ID" value="EUTSA_v10012389mg"/>
</dbReference>
<dbReference type="EMBL" id="KI517809">
    <property type="protein sequence ID" value="ESQ30651.1"/>
    <property type="molecule type" value="Genomic_DNA"/>
</dbReference>
<accession>V4MH69</accession>
<organism evidence="4 5">
    <name type="scientific">Eutrema salsugineum</name>
    <name type="common">Saltwater cress</name>
    <name type="synonym">Sisymbrium salsugineum</name>
    <dbReference type="NCBI Taxonomy" id="72664"/>
    <lineage>
        <taxon>Eukaryota</taxon>
        <taxon>Viridiplantae</taxon>
        <taxon>Streptophyta</taxon>
        <taxon>Embryophyta</taxon>
        <taxon>Tracheophyta</taxon>
        <taxon>Spermatophyta</taxon>
        <taxon>Magnoliopsida</taxon>
        <taxon>eudicotyledons</taxon>
        <taxon>Gunneridae</taxon>
        <taxon>Pentapetalae</taxon>
        <taxon>rosids</taxon>
        <taxon>malvids</taxon>
        <taxon>Brassicales</taxon>
        <taxon>Brassicaceae</taxon>
        <taxon>Eutremeae</taxon>
        <taxon>Eutrema</taxon>
    </lineage>
</organism>
<dbReference type="GO" id="GO:0016881">
    <property type="term" value="F:acid-amino acid ligase activity"/>
    <property type="evidence" value="ECO:0007669"/>
    <property type="project" value="TreeGrafter"/>
</dbReference>